<evidence type="ECO:0000259" key="16">
    <source>
        <dbReference type="Pfam" id="PF22614"/>
    </source>
</evidence>
<feature type="region of interest" description="Disordered" evidence="12">
    <location>
        <begin position="691"/>
        <end position="724"/>
    </location>
</feature>
<evidence type="ECO:0000256" key="1">
    <source>
        <dbReference type="ARBA" id="ARBA00004141"/>
    </source>
</evidence>
<comment type="caution">
    <text evidence="17">The sequence shown here is derived from an EMBL/GenBank/DDBJ whole genome shotgun (WGS) entry which is preliminary data.</text>
</comment>
<dbReference type="InterPro" id="IPR003148">
    <property type="entry name" value="RCK_N"/>
</dbReference>
<dbReference type="Gene3D" id="1.10.287.70">
    <property type="match status" value="1"/>
</dbReference>
<feature type="region of interest" description="Disordered" evidence="12">
    <location>
        <begin position="760"/>
        <end position="779"/>
    </location>
</feature>
<evidence type="ECO:0000256" key="9">
    <source>
        <dbReference type="ARBA" id="ARBA00023136"/>
    </source>
</evidence>
<feature type="compositionally biased region" description="Polar residues" evidence="12">
    <location>
        <begin position="695"/>
        <end position="705"/>
    </location>
</feature>
<feature type="transmembrane region" description="Helical" evidence="13">
    <location>
        <begin position="255"/>
        <end position="275"/>
    </location>
</feature>
<organism evidence="17 18">
    <name type="scientific">Diacronema lutheri</name>
    <name type="common">Unicellular marine alga</name>
    <name type="synonym">Monochrysis lutheri</name>
    <dbReference type="NCBI Taxonomy" id="2081491"/>
    <lineage>
        <taxon>Eukaryota</taxon>
        <taxon>Haptista</taxon>
        <taxon>Haptophyta</taxon>
        <taxon>Pavlovophyceae</taxon>
        <taxon>Pavlovales</taxon>
        <taxon>Pavlovaceae</taxon>
        <taxon>Diacronema</taxon>
    </lineage>
</organism>
<comment type="catalytic activity">
    <reaction evidence="11">
        <text>K(+)(in) = K(+)(out)</text>
        <dbReference type="Rhea" id="RHEA:29463"/>
        <dbReference type="ChEBI" id="CHEBI:29103"/>
    </reaction>
</comment>
<comment type="subcellular location">
    <subcellularLocation>
        <location evidence="1">Membrane</location>
        <topology evidence="1">Multi-pass membrane protein</topology>
    </subcellularLocation>
</comment>
<evidence type="ECO:0000313" key="17">
    <source>
        <dbReference type="EMBL" id="KAG8466737.1"/>
    </source>
</evidence>
<feature type="transmembrane region" description="Helical" evidence="13">
    <location>
        <begin position="281"/>
        <end position="301"/>
    </location>
</feature>
<evidence type="ECO:0000256" key="10">
    <source>
        <dbReference type="ARBA" id="ARBA00023303"/>
    </source>
</evidence>
<evidence type="ECO:0000256" key="4">
    <source>
        <dbReference type="ARBA" id="ARBA00022692"/>
    </source>
</evidence>
<dbReference type="PANTHER" id="PTHR10027">
    <property type="entry name" value="CALCIUM-ACTIVATED POTASSIUM CHANNEL ALPHA CHAIN"/>
    <property type="match status" value="1"/>
</dbReference>
<feature type="domain" description="Potassium channel" evidence="15">
    <location>
        <begin position="230"/>
        <end position="308"/>
    </location>
</feature>
<dbReference type="PANTHER" id="PTHR10027:SF10">
    <property type="entry name" value="SLOWPOKE 2, ISOFORM D"/>
    <property type="match status" value="1"/>
</dbReference>
<evidence type="ECO:0000256" key="3">
    <source>
        <dbReference type="ARBA" id="ARBA00022538"/>
    </source>
</evidence>
<dbReference type="EMBL" id="JAGTXO010000007">
    <property type="protein sequence ID" value="KAG8466737.1"/>
    <property type="molecule type" value="Genomic_DNA"/>
</dbReference>
<dbReference type="GO" id="GO:0016020">
    <property type="term" value="C:membrane"/>
    <property type="evidence" value="ECO:0007669"/>
    <property type="project" value="UniProtKB-SubCell"/>
</dbReference>
<evidence type="ECO:0000256" key="12">
    <source>
        <dbReference type="SAM" id="MobiDB-lite"/>
    </source>
</evidence>
<evidence type="ECO:0000256" key="6">
    <source>
        <dbReference type="ARBA" id="ARBA00022958"/>
    </source>
</evidence>
<dbReference type="InterPro" id="IPR013099">
    <property type="entry name" value="K_chnl_dom"/>
</dbReference>
<evidence type="ECO:0000256" key="7">
    <source>
        <dbReference type="ARBA" id="ARBA00022989"/>
    </source>
</evidence>
<feature type="region of interest" description="Disordered" evidence="12">
    <location>
        <begin position="1302"/>
        <end position="1376"/>
    </location>
</feature>
<feature type="compositionally biased region" description="Low complexity" evidence="12">
    <location>
        <begin position="1307"/>
        <end position="1322"/>
    </location>
</feature>
<evidence type="ECO:0000313" key="18">
    <source>
        <dbReference type="Proteomes" id="UP000751190"/>
    </source>
</evidence>
<evidence type="ECO:0000256" key="8">
    <source>
        <dbReference type="ARBA" id="ARBA00023065"/>
    </source>
</evidence>
<evidence type="ECO:0008006" key="19">
    <source>
        <dbReference type="Google" id="ProtNLM"/>
    </source>
</evidence>
<dbReference type="Gene3D" id="3.40.50.720">
    <property type="entry name" value="NAD(P)-binding Rossmann-like Domain"/>
    <property type="match status" value="1"/>
</dbReference>
<feature type="compositionally biased region" description="Basic and acidic residues" evidence="12">
    <location>
        <begin position="1204"/>
        <end position="1215"/>
    </location>
</feature>
<evidence type="ECO:0000259" key="15">
    <source>
        <dbReference type="Pfam" id="PF07885"/>
    </source>
</evidence>
<dbReference type="Proteomes" id="UP000751190">
    <property type="component" value="Unassembled WGS sequence"/>
</dbReference>
<gene>
    <name evidence="17" type="ORF">KFE25_008116</name>
</gene>
<sequence>MPARRSVAVGVLLYASLLVAHVFTFMRLTTAGLQLVLYIVGSSVALHAALCTCYALVMIRLDHAAYGHVLDSLHWRRIVRAVAQCAVSEARQALRVHVRSIWVIVWLIEVNLLSRSTPAERWEFGWPAPALTLVNAALQTIVVADLAISFGASHRASRWLFSAETAVDLVASPLATLAIAHAVREPRYDLVAARFGYLRMLSLLEPRAYIAALRGLDEVSVLLVKTVVQLVVMVLMFAGFFYEQEGPALEAGFESYSAFLYFMFITMSTVGYGDWSPTLPLTRWVCCFVILLVVTIVPATLNELNRLLASPARRVGAVPRATQPHFVLVGDVHPHMLDILLRDLYGRCRGASAGSASSTMPSTLVVTPLALEEYDGAAILTRYRQKVSLIKGDVLSTDLSLLQRLGLEAALGVFVIARLERDSSRQEEADERALLTSLALAKFLPSVASRMLVQLNGAVHRRMLTDEHVGIKHVVAHNVVKMRLLAKAAAGCIGLTTLLSALFMLNDDDTDDDPKAQRARAVGWSAKYQRTWRWELYTVKVPAQLVDELFLVAALALYTHAAGQLVALGYVGAKDVVGLNPGVRACTMADELVVLADSAEAVAQIMARPIEAGSITAARKRLGLDAAAESTCGIARIADVQRLEPGRNLGAARKPTALRAAVAAAASTSARVRLIGCGGGDGGGGGCGGGGGGSATVTPAQSAATRTVAHPPPSAHAPGAAPVRASVEERIGAVPGSAPSPTRRWAAQLAERWSSERALFGPEVRAKPDGRQKRASAGTKGPVGAAAAASAAGAAGAVGAADAADAVGAVSMAGATADGANDEALRDESPLATHRRDRNFMSMECAAATSRGAALRAGEREAEVQSMDGIAEHGKLLLVCGWPANLRVLLDTFQTLSTDVVCILAPDEPDDDGSALASLSRYDAVFFVRGSPLSDEGLRRGGAHNARGVVLFGGEDLARSRARARQTGDVHAVLAVAKVREALRKARRKDAVEQRRPIACSVIVDFADLSSVRFVNDGRAWWPSVSSLACNLQSPMIASGSAYADELASTIVTASHFMPLLLKVLHKLVGDQLCGGVEQFPVPPSYGPVTYGELFTRMAAEGYILIGLYSSMDAANRPRASRRSPSVISLVAGSPSRFAARLKERQAERAYAIAPSFGGTDGASGSRTSGPNEADCAHGGAISRAASIAGVLSAVQATGAARASNERGAKGRETRLPPPAPLAELPPLSPSQKLHAVIGAVVETATELEALTQSYVLINPPPDHSISTGDKMFVLSRDVHAISKMQSAAGKFAHQLRRHVEERGLHSSDASASAERSRSASALGACTAPPTPDSPDRRSAARGEALSASPPAPSACERGVQWRQKSSLVKDVRHAP</sequence>
<dbReference type="Pfam" id="PF07885">
    <property type="entry name" value="Ion_trans_2"/>
    <property type="match status" value="1"/>
</dbReference>
<evidence type="ECO:0000256" key="2">
    <source>
        <dbReference type="ARBA" id="ARBA00022448"/>
    </source>
</evidence>
<name>A0A8J5XN81_DIALT</name>
<dbReference type="Pfam" id="PF22614">
    <property type="entry name" value="Slo-like_RCK"/>
    <property type="match status" value="1"/>
</dbReference>
<protein>
    <recommendedName>
        <fullName evidence="19">Ion transport domain-containing protein</fullName>
    </recommendedName>
</protein>
<keyword evidence="10" id="KW-0407">Ion channel</keyword>
<keyword evidence="5" id="KW-0631">Potassium channel</keyword>
<keyword evidence="9 13" id="KW-0472">Membrane</keyword>
<dbReference type="Pfam" id="PF03493">
    <property type="entry name" value="BK_channel_a"/>
    <property type="match status" value="1"/>
</dbReference>
<proteinExistence type="predicted"/>
<keyword evidence="2" id="KW-0813">Transport</keyword>
<feature type="domain" description="Calcium-activated potassium channel BK alpha subunit" evidence="14">
    <location>
        <begin position="472"/>
        <end position="568"/>
    </location>
</feature>
<feature type="domain" description="RCK N-terminal" evidence="16">
    <location>
        <begin position="878"/>
        <end position="982"/>
    </location>
</feature>
<feature type="region of interest" description="Disordered" evidence="12">
    <location>
        <begin position="1200"/>
        <end position="1228"/>
    </location>
</feature>
<keyword evidence="3" id="KW-0633">Potassium transport</keyword>
<dbReference type="SUPFAM" id="SSF81324">
    <property type="entry name" value="Voltage-gated potassium channels"/>
    <property type="match status" value="1"/>
</dbReference>
<evidence type="ECO:0000256" key="5">
    <source>
        <dbReference type="ARBA" id="ARBA00022826"/>
    </source>
</evidence>
<keyword evidence="18" id="KW-1185">Reference proteome</keyword>
<dbReference type="OrthoDB" id="433309at2759"/>
<feature type="transmembrane region" description="Helical" evidence="13">
    <location>
        <begin position="7"/>
        <end position="29"/>
    </location>
</feature>
<keyword evidence="4 13" id="KW-0812">Transmembrane</keyword>
<keyword evidence="8" id="KW-0406">Ion transport</keyword>
<feature type="transmembrane region" description="Helical" evidence="13">
    <location>
        <begin position="222"/>
        <end position="243"/>
    </location>
</feature>
<accession>A0A8J5XN81</accession>
<dbReference type="InterPro" id="IPR047871">
    <property type="entry name" value="K_chnl_Slo-like"/>
</dbReference>
<evidence type="ECO:0000256" key="13">
    <source>
        <dbReference type="SAM" id="Phobius"/>
    </source>
</evidence>
<reference evidence="17" key="1">
    <citation type="submission" date="2021-05" db="EMBL/GenBank/DDBJ databases">
        <title>The genome of the haptophyte Pavlova lutheri (Diacronema luteri, Pavlovales) - a model for lipid biosynthesis in eukaryotic algae.</title>
        <authorList>
            <person name="Hulatt C.J."/>
            <person name="Posewitz M.C."/>
        </authorList>
    </citation>
    <scope>NUCLEOTIDE SEQUENCE</scope>
    <source>
        <strain evidence="17">NIVA-4/92</strain>
    </source>
</reference>
<keyword evidence="7 13" id="KW-1133">Transmembrane helix</keyword>
<feature type="transmembrane region" description="Helical" evidence="13">
    <location>
        <begin position="35"/>
        <end position="57"/>
    </location>
</feature>
<keyword evidence="6" id="KW-0630">Potassium</keyword>
<evidence type="ECO:0000256" key="11">
    <source>
        <dbReference type="ARBA" id="ARBA00034430"/>
    </source>
</evidence>
<dbReference type="InterPro" id="IPR003929">
    <property type="entry name" value="K_chnl_BK_asu"/>
</dbReference>
<evidence type="ECO:0000259" key="14">
    <source>
        <dbReference type="Pfam" id="PF03493"/>
    </source>
</evidence>
<dbReference type="GO" id="GO:0005267">
    <property type="term" value="F:potassium channel activity"/>
    <property type="evidence" value="ECO:0007669"/>
    <property type="project" value="UniProtKB-KW"/>
</dbReference>